<dbReference type="CDD" id="cd00093">
    <property type="entry name" value="HTH_XRE"/>
    <property type="match status" value="1"/>
</dbReference>
<dbReference type="SUPFAM" id="SSF47413">
    <property type="entry name" value="lambda repressor-like DNA-binding domains"/>
    <property type="match status" value="1"/>
</dbReference>
<dbReference type="SMART" id="SM00530">
    <property type="entry name" value="HTH_XRE"/>
    <property type="match status" value="1"/>
</dbReference>
<evidence type="ECO:0000259" key="2">
    <source>
        <dbReference type="PROSITE" id="PS50943"/>
    </source>
</evidence>
<protein>
    <submittedName>
        <fullName evidence="3">XRE family transcriptional regulator</fullName>
    </submittedName>
</protein>
<organism evidence="3 4">
    <name type="scientific">Apibacter adventoris</name>
    <dbReference type="NCBI Taxonomy" id="1679466"/>
    <lineage>
        <taxon>Bacteria</taxon>
        <taxon>Pseudomonadati</taxon>
        <taxon>Bacteroidota</taxon>
        <taxon>Flavobacteriia</taxon>
        <taxon>Flavobacteriales</taxon>
        <taxon>Weeksellaceae</taxon>
        <taxon>Apibacter</taxon>
    </lineage>
</organism>
<evidence type="ECO:0000256" key="1">
    <source>
        <dbReference type="ARBA" id="ARBA00023125"/>
    </source>
</evidence>
<comment type="caution">
    <text evidence="3">The sequence shown here is derived from an EMBL/GenBank/DDBJ whole genome shotgun (WGS) entry which is preliminary data.</text>
</comment>
<sequence length="74" mass="8706">MTKQEFQILIGKRIKQLRESKNISQVELANMCDFERSNMSRIEMGNTCPSTYTLYKIALQLDIEVFELLNFKTL</sequence>
<keyword evidence="1" id="KW-0238">DNA-binding</keyword>
<evidence type="ECO:0000313" key="3">
    <source>
        <dbReference type="EMBL" id="PQL90751.1"/>
    </source>
</evidence>
<accession>A0A2S8A860</accession>
<dbReference type="InterPro" id="IPR001387">
    <property type="entry name" value="Cro/C1-type_HTH"/>
</dbReference>
<dbReference type="RefSeq" id="WP_105247396.1">
    <property type="nucleotide sequence ID" value="NZ_PSZM01000045.1"/>
</dbReference>
<dbReference type="PANTHER" id="PTHR46797">
    <property type="entry name" value="HTH-TYPE TRANSCRIPTIONAL REGULATOR"/>
    <property type="match status" value="1"/>
</dbReference>
<reference evidence="3 4" key="1">
    <citation type="submission" date="2018-02" db="EMBL/GenBank/DDBJ databases">
        <title>Genome sequences of Apibacter spp., gut symbionts of Asian honey bees.</title>
        <authorList>
            <person name="Kwong W.K."/>
            <person name="Steele M.I."/>
            <person name="Moran N.A."/>
        </authorList>
    </citation>
    <scope>NUCLEOTIDE SEQUENCE [LARGE SCALE GENOMIC DNA]</scope>
    <source>
        <strain evidence="4">wkB301</strain>
    </source>
</reference>
<dbReference type="GO" id="GO:0003677">
    <property type="term" value="F:DNA binding"/>
    <property type="evidence" value="ECO:0007669"/>
    <property type="project" value="UniProtKB-KW"/>
</dbReference>
<keyword evidence="4" id="KW-1185">Reference proteome</keyword>
<dbReference type="EMBL" id="PSZM01000045">
    <property type="protein sequence ID" value="PQL90751.1"/>
    <property type="molecule type" value="Genomic_DNA"/>
</dbReference>
<dbReference type="Gene3D" id="1.10.260.40">
    <property type="entry name" value="lambda repressor-like DNA-binding domains"/>
    <property type="match status" value="1"/>
</dbReference>
<dbReference type="PROSITE" id="PS50943">
    <property type="entry name" value="HTH_CROC1"/>
    <property type="match status" value="1"/>
</dbReference>
<proteinExistence type="predicted"/>
<feature type="domain" description="HTH cro/C1-type" evidence="2">
    <location>
        <begin position="14"/>
        <end position="68"/>
    </location>
</feature>
<dbReference type="AlphaFoldDB" id="A0A2S8A860"/>
<dbReference type="OrthoDB" id="2902336at2"/>
<dbReference type="Pfam" id="PF12844">
    <property type="entry name" value="HTH_19"/>
    <property type="match status" value="1"/>
</dbReference>
<dbReference type="GO" id="GO:0003700">
    <property type="term" value="F:DNA-binding transcription factor activity"/>
    <property type="evidence" value="ECO:0007669"/>
    <property type="project" value="TreeGrafter"/>
</dbReference>
<evidence type="ECO:0000313" key="4">
    <source>
        <dbReference type="Proteomes" id="UP000238042"/>
    </source>
</evidence>
<dbReference type="GO" id="GO:0005829">
    <property type="term" value="C:cytosol"/>
    <property type="evidence" value="ECO:0007669"/>
    <property type="project" value="TreeGrafter"/>
</dbReference>
<dbReference type="InterPro" id="IPR010982">
    <property type="entry name" value="Lambda_DNA-bd_dom_sf"/>
</dbReference>
<dbReference type="Proteomes" id="UP000238042">
    <property type="component" value="Unassembled WGS sequence"/>
</dbReference>
<name>A0A2S8A860_9FLAO</name>
<gene>
    <name evidence="3" type="ORF">C4S77_09855</name>
</gene>
<dbReference type="InterPro" id="IPR050807">
    <property type="entry name" value="TransReg_Diox_bact_type"/>
</dbReference>
<dbReference type="PANTHER" id="PTHR46797:SF1">
    <property type="entry name" value="METHYLPHOSPHONATE SYNTHASE"/>
    <property type="match status" value="1"/>
</dbReference>